<gene>
    <name evidence="2" type="ORF">GCM10011379_15380</name>
</gene>
<keyword evidence="3" id="KW-1185">Reference proteome</keyword>
<comment type="caution">
    <text evidence="2">The sequence shown here is derived from an EMBL/GenBank/DDBJ whole genome shotgun (WGS) entry which is preliminary data.</text>
</comment>
<reference evidence="2" key="2">
    <citation type="submission" date="2020-09" db="EMBL/GenBank/DDBJ databases">
        <authorList>
            <person name="Sun Q."/>
            <person name="Zhou Y."/>
        </authorList>
    </citation>
    <scope>NUCLEOTIDE SEQUENCE</scope>
    <source>
        <strain evidence="2">CGMCC 1.15290</strain>
    </source>
</reference>
<evidence type="ECO:0000313" key="3">
    <source>
        <dbReference type="Proteomes" id="UP000627292"/>
    </source>
</evidence>
<keyword evidence="1" id="KW-0472">Membrane</keyword>
<protein>
    <recommendedName>
        <fullName evidence="4">DUF2243 domain-containing protein</fullName>
    </recommendedName>
</protein>
<evidence type="ECO:0008006" key="4">
    <source>
        <dbReference type="Google" id="ProtNLM"/>
    </source>
</evidence>
<proteinExistence type="predicted"/>
<dbReference type="InterPro" id="IPR018719">
    <property type="entry name" value="DUF2243_membrane"/>
</dbReference>
<accession>A0A917IWF3</accession>
<dbReference type="AlphaFoldDB" id="A0A917IWF3"/>
<sequence length="220" mass="23986">MLLVLLFLLPAVVFACLYCSRQVRNAIAATLDQPGLFIILLPFIILSVLVGVLAWLSLKKQHDGYRSACAAVVLGIGLGGFVDGIVFHQILQVHEMLSAKVAADNYVGKSVNMFWDGIFHAFCLLIVLTGIVLSWKLAGASYAYKRKRILGGGLLLGWGVFNLLEGIMDHHLLGLHNVVQRAGTSLPDYLFLSFSVLLVMAGYVFVTNANTKPATQGRNR</sequence>
<keyword evidence="1" id="KW-0812">Transmembrane</keyword>
<feature type="transmembrane region" description="Helical" evidence="1">
    <location>
        <begin position="149"/>
        <end position="168"/>
    </location>
</feature>
<feature type="transmembrane region" description="Helical" evidence="1">
    <location>
        <begin position="35"/>
        <end position="56"/>
    </location>
</feature>
<evidence type="ECO:0000256" key="1">
    <source>
        <dbReference type="SAM" id="Phobius"/>
    </source>
</evidence>
<evidence type="ECO:0000313" key="2">
    <source>
        <dbReference type="EMBL" id="GGH63921.1"/>
    </source>
</evidence>
<feature type="transmembrane region" description="Helical" evidence="1">
    <location>
        <begin position="188"/>
        <end position="206"/>
    </location>
</feature>
<feature type="transmembrane region" description="Helical" evidence="1">
    <location>
        <begin position="68"/>
        <end position="91"/>
    </location>
</feature>
<name>A0A917IWF3_9BACT</name>
<feature type="transmembrane region" description="Helical" evidence="1">
    <location>
        <begin position="118"/>
        <end position="137"/>
    </location>
</feature>
<organism evidence="2 3">
    <name type="scientific">Filimonas zeae</name>
    <dbReference type="NCBI Taxonomy" id="1737353"/>
    <lineage>
        <taxon>Bacteria</taxon>
        <taxon>Pseudomonadati</taxon>
        <taxon>Bacteroidota</taxon>
        <taxon>Chitinophagia</taxon>
        <taxon>Chitinophagales</taxon>
        <taxon>Chitinophagaceae</taxon>
        <taxon>Filimonas</taxon>
    </lineage>
</organism>
<keyword evidence="1" id="KW-1133">Transmembrane helix</keyword>
<dbReference type="EMBL" id="BMIB01000002">
    <property type="protein sequence ID" value="GGH63921.1"/>
    <property type="molecule type" value="Genomic_DNA"/>
</dbReference>
<reference evidence="2" key="1">
    <citation type="journal article" date="2014" name="Int. J. Syst. Evol. Microbiol.">
        <title>Complete genome sequence of Corynebacterium casei LMG S-19264T (=DSM 44701T), isolated from a smear-ripened cheese.</title>
        <authorList>
            <consortium name="US DOE Joint Genome Institute (JGI-PGF)"/>
            <person name="Walter F."/>
            <person name="Albersmeier A."/>
            <person name="Kalinowski J."/>
            <person name="Ruckert C."/>
        </authorList>
    </citation>
    <scope>NUCLEOTIDE SEQUENCE</scope>
    <source>
        <strain evidence="2">CGMCC 1.15290</strain>
    </source>
</reference>
<dbReference type="Proteomes" id="UP000627292">
    <property type="component" value="Unassembled WGS sequence"/>
</dbReference>
<dbReference type="Pfam" id="PF10002">
    <property type="entry name" value="DUF2243"/>
    <property type="match status" value="1"/>
</dbReference>